<proteinExistence type="predicted"/>
<reference evidence="6 7" key="1">
    <citation type="submission" date="2013-07" db="EMBL/GenBank/DDBJ databases">
        <title>Comparative Genomic and Metabolomic Analysis of Twelve Strains of Pseudoalteromonas luteoviolacea.</title>
        <authorList>
            <person name="Vynne N.G."/>
            <person name="Mansson M."/>
            <person name="Gram L."/>
        </authorList>
    </citation>
    <scope>NUCLEOTIDE SEQUENCE [LARGE SCALE GENOMIC DNA]</scope>
    <source>
        <strain evidence="6 7">H33</strain>
    </source>
</reference>
<sequence>MPYAKIFVLLKRRWVVVLLSLFVMILLLVKTHVGNRVMVSFASSWVSELNVSLKSGRLLSGGIVDFTYKTSDVSVSARDFRLSLDWFDCATLCLKIAGSDIKVIAADSTSTSKVQNSKDPISEPKAIKEYIALPVSIGIQSFNLERVELKLAGMSMRVNGLELEAYAQGERLNVSYLTVEQVSIINTEAAKAEPFSVPAHIAPIAIPSIFVPLHIEVDKAQLSRLTIQSPEQVPVEVQDINLTLTLSHQQARIEQFRFTHKQMFSYADLSFDLISHVIDGAIGVSTKEGAAVVALKGSANDLVLHGEVSGLFNAELNIQASPTTTNWPFQLNAEVSDVALPEIGELSELKVLSRGDLNNYRAEIAGSLNGHRLAQLSDDVRFDIAILGSLSQLTIDKSRISVADAFSELSSQISWQNGIVASAQGRLFELPLPGLGIEEAAKLSGHYELQFTSVEDSWQIHVGSLDLQGIVADMPLAFTFSGQLNEQYSGQLERAKVQYGESILKASGSIGEQLDLAILADINHSANRLLPLDAVLNSEIAITGKLKAPVVAVNTAITEVVSDEFSLQKGTVKVQLDATNNYQGRAELDVADFSFSQFKHAQVQFLAAGNRAAHGGAITVNSPQLSLSANLSGGVDEQTWRGTIDQSTFEVDNLYGKLSAPIILAASPSQINVAHHCWQLNEGKACAKADVSQTQSVANFELENIPLATLGPKVSDQIALGGELNGYGKVAVRQGVVDKVDSKLWINEGQVTLNPEGQSTQDEPLHSHTLAIEELEVVVQGSKQALEAQWHIAFNKLGLFKGVLSFADIYNSKQVSGQVQIDGIQLDELTAYARAYTWPDMTLNGDVNGTVNFSGDLKQPNLLGKIQAQHVRIESSYLPIQLTNLDLVADFDEHQVNLAGKVQTPQSGNAHLNGLIDWQSDVLIEGRIKGEQLFLRPMSGVQLAVSPDLTMRYDEKLLDLQGVVEVPFARVQLDTLPEDAILVTDDQVFLDDIAVQDQTPYLDYQADIDIKLLDDVRVIALGLDAYLTGVLDIERQVGNALLMGGEVSLLEGKYTAFGQDLVIETGQLGFNGPPDMPYLNIRAIRNPDTTADNVIAGVSATGSIASPQLTIFAEPAMDQARALEYLLNGAPFSEGDSGNNTLLAQLLLAKGIDKSKGLFTKAGKKLGLRDINLAAKGSGDDTQVELSGYITPSVQVSYRVGVFASLSEIAVRYRVFSKLYLEATSGLYDSIDLLYKFNWGD</sequence>
<accession>A0A167E2R6</accession>
<dbReference type="RefSeq" id="WP_063362267.1">
    <property type="nucleotide sequence ID" value="NZ_AUXZ01000078.1"/>
</dbReference>
<comment type="subcellular location">
    <subcellularLocation>
        <location evidence="1">Membrane</location>
        <topology evidence="1">Single-pass membrane protein</topology>
    </subcellularLocation>
</comment>
<dbReference type="GO" id="GO:0097347">
    <property type="term" value="C:TAM protein secretion complex"/>
    <property type="evidence" value="ECO:0007669"/>
    <property type="project" value="TreeGrafter"/>
</dbReference>
<name>A0A167E2R6_9GAMM</name>
<evidence type="ECO:0000259" key="5">
    <source>
        <dbReference type="Pfam" id="PF04357"/>
    </source>
</evidence>
<dbReference type="GO" id="GO:0009306">
    <property type="term" value="P:protein secretion"/>
    <property type="evidence" value="ECO:0007669"/>
    <property type="project" value="InterPro"/>
</dbReference>
<evidence type="ECO:0000313" key="6">
    <source>
        <dbReference type="EMBL" id="KZN49951.1"/>
    </source>
</evidence>
<dbReference type="GO" id="GO:0005886">
    <property type="term" value="C:plasma membrane"/>
    <property type="evidence" value="ECO:0007669"/>
    <property type="project" value="InterPro"/>
</dbReference>
<dbReference type="Proteomes" id="UP000076503">
    <property type="component" value="Unassembled WGS sequence"/>
</dbReference>
<evidence type="ECO:0000256" key="1">
    <source>
        <dbReference type="ARBA" id="ARBA00004167"/>
    </source>
</evidence>
<keyword evidence="3" id="KW-1133">Transmembrane helix</keyword>
<protein>
    <recommendedName>
        <fullName evidence="5">Translocation and assembly module TamB C-terminal domain-containing protein</fullName>
    </recommendedName>
</protein>
<dbReference type="AlphaFoldDB" id="A0A167E2R6"/>
<dbReference type="EMBL" id="AUXZ01000078">
    <property type="protein sequence ID" value="KZN49951.1"/>
    <property type="molecule type" value="Genomic_DNA"/>
</dbReference>
<keyword evidence="4" id="KW-0472">Membrane</keyword>
<dbReference type="PANTHER" id="PTHR36985:SF1">
    <property type="entry name" value="TRANSLOCATION AND ASSEMBLY MODULE SUBUNIT TAMB"/>
    <property type="match status" value="1"/>
</dbReference>
<evidence type="ECO:0000256" key="3">
    <source>
        <dbReference type="ARBA" id="ARBA00022989"/>
    </source>
</evidence>
<organism evidence="6 7">
    <name type="scientific">Pseudoalteromonas luteoviolacea H33</name>
    <dbReference type="NCBI Taxonomy" id="1365251"/>
    <lineage>
        <taxon>Bacteria</taxon>
        <taxon>Pseudomonadati</taxon>
        <taxon>Pseudomonadota</taxon>
        <taxon>Gammaproteobacteria</taxon>
        <taxon>Alteromonadales</taxon>
        <taxon>Pseudoalteromonadaceae</taxon>
        <taxon>Pseudoalteromonas</taxon>
    </lineage>
</organism>
<comment type="caution">
    <text evidence="6">The sequence shown here is derived from an EMBL/GenBank/DDBJ whole genome shotgun (WGS) entry which is preliminary data.</text>
</comment>
<gene>
    <name evidence="6" type="ORF">N476_17805</name>
</gene>
<dbReference type="InterPro" id="IPR007452">
    <property type="entry name" value="TamB_C"/>
</dbReference>
<dbReference type="Pfam" id="PF04357">
    <property type="entry name" value="TamB"/>
    <property type="match status" value="1"/>
</dbReference>
<evidence type="ECO:0000256" key="4">
    <source>
        <dbReference type="ARBA" id="ARBA00023136"/>
    </source>
</evidence>
<dbReference type="PATRIC" id="fig|1365251.3.peg.2862"/>
<evidence type="ECO:0000256" key="2">
    <source>
        <dbReference type="ARBA" id="ARBA00022692"/>
    </source>
</evidence>
<evidence type="ECO:0000313" key="7">
    <source>
        <dbReference type="Proteomes" id="UP000076503"/>
    </source>
</evidence>
<keyword evidence="2" id="KW-0812">Transmembrane</keyword>
<dbReference type="PANTHER" id="PTHR36985">
    <property type="entry name" value="TRANSLOCATION AND ASSEMBLY MODULE SUBUNIT TAMB"/>
    <property type="match status" value="1"/>
</dbReference>
<feature type="domain" description="Translocation and assembly module TamB C-terminal" evidence="5">
    <location>
        <begin position="904"/>
        <end position="1239"/>
    </location>
</feature>
<dbReference type="OrthoDB" id="5555605at2"/>